<proteinExistence type="predicted"/>
<feature type="compositionally biased region" description="Low complexity" evidence="1">
    <location>
        <begin position="465"/>
        <end position="474"/>
    </location>
</feature>
<keyword evidence="3" id="KW-1185">Reference proteome</keyword>
<evidence type="ECO:0000313" key="2">
    <source>
        <dbReference type="EMBL" id="KAK4220750.1"/>
    </source>
</evidence>
<evidence type="ECO:0000313" key="3">
    <source>
        <dbReference type="Proteomes" id="UP001301958"/>
    </source>
</evidence>
<reference evidence="2" key="2">
    <citation type="submission" date="2023-05" db="EMBL/GenBank/DDBJ databases">
        <authorList>
            <consortium name="Lawrence Berkeley National Laboratory"/>
            <person name="Steindorff A."/>
            <person name="Hensen N."/>
            <person name="Bonometti L."/>
            <person name="Westerberg I."/>
            <person name="Brannstrom I.O."/>
            <person name="Guillou S."/>
            <person name="Cros-Aarteil S."/>
            <person name="Calhoun S."/>
            <person name="Haridas S."/>
            <person name="Kuo A."/>
            <person name="Mondo S."/>
            <person name="Pangilinan J."/>
            <person name="Riley R."/>
            <person name="Labutti K."/>
            <person name="Andreopoulos B."/>
            <person name="Lipzen A."/>
            <person name="Chen C."/>
            <person name="Yanf M."/>
            <person name="Daum C."/>
            <person name="Ng V."/>
            <person name="Clum A."/>
            <person name="Ohm R."/>
            <person name="Martin F."/>
            <person name="Silar P."/>
            <person name="Natvig D."/>
            <person name="Lalanne C."/>
            <person name="Gautier V."/>
            <person name="Ament-Velasquez S.L."/>
            <person name="Kruys A."/>
            <person name="Hutchinson M.I."/>
            <person name="Powell A.J."/>
            <person name="Barry K."/>
            <person name="Miller A.N."/>
            <person name="Grigoriev I.V."/>
            <person name="Debuchy R."/>
            <person name="Gladieux P."/>
            <person name="Thoren M.H."/>
            <person name="Johannesson H."/>
        </authorList>
    </citation>
    <scope>NUCLEOTIDE SEQUENCE</scope>
    <source>
        <strain evidence="2">CBS 990.96</strain>
    </source>
</reference>
<feature type="compositionally biased region" description="Polar residues" evidence="1">
    <location>
        <begin position="446"/>
        <end position="455"/>
    </location>
</feature>
<dbReference type="EMBL" id="MU865648">
    <property type="protein sequence ID" value="KAK4220750.1"/>
    <property type="molecule type" value="Genomic_DNA"/>
</dbReference>
<protein>
    <submittedName>
        <fullName evidence="2">Uncharacterized protein</fullName>
    </submittedName>
</protein>
<evidence type="ECO:0000256" key="1">
    <source>
        <dbReference type="SAM" id="MobiDB-lite"/>
    </source>
</evidence>
<name>A0AAN7BGC4_9PEZI</name>
<feature type="compositionally biased region" description="Polar residues" evidence="1">
    <location>
        <begin position="475"/>
        <end position="501"/>
    </location>
</feature>
<feature type="region of interest" description="Disordered" evidence="1">
    <location>
        <begin position="446"/>
        <end position="501"/>
    </location>
</feature>
<dbReference type="Proteomes" id="UP001301958">
    <property type="component" value="Unassembled WGS sequence"/>
</dbReference>
<accession>A0AAN7BGC4</accession>
<comment type="caution">
    <text evidence="2">The sequence shown here is derived from an EMBL/GenBank/DDBJ whole genome shotgun (WGS) entry which is preliminary data.</text>
</comment>
<dbReference type="AlphaFoldDB" id="A0AAN7BGC4"/>
<organism evidence="2 3">
    <name type="scientific">Podospora fimiseda</name>
    <dbReference type="NCBI Taxonomy" id="252190"/>
    <lineage>
        <taxon>Eukaryota</taxon>
        <taxon>Fungi</taxon>
        <taxon>Dikarya</taxon>
        <taxon>Ascomycota</taxon>
        <taxon>Pezizomycotina</taxon>
        <taxon>Sordariomycetes</taxon>
        <taxon>Sordariomycetidae</taxon>
        <taxon>Sordariales</taxon>
        <taxon>Podosporaceae</taxon>
        <taxon>Podospora</taxon>
    </lineage>
</organism>
<reference evidence="2" key="1">
    <citation type="journal article" date="2023" name="Mol. Phylogenet. Evol.">
        <title>Genome-scale phylogeny and comparative genomics of the fungal order Sordariales.</title>
        <authorList>
            <person name="Hensen N."/>
            <person name="Bonometti L."/>
            <person name="Westerberg I."/>
            <person name="Brannstrom I.O."/>
            <person name="Guillou S."/>
            <person name="Cros-Aarteil S."/>
            <person name="Calhoun S."/>
            <person name="Haridas S."/>
            <person name="Kuo A."/>
            <person name="Mondo S."/>
            <person name="Pangilinan J."/>
            <person name="Riley R."/>
            <person name="LaButti K."/>
            <person name="Andreopoulos B."/>
            <person name="Lipzen A."/>
            <person name="Chen C."/>
            <person name="Yan M."/>
            <person name="Daum C."/>
            <person name="Ng V."/>
            <person name="Clum A."/>
            <person name="Steindorff A."/>
            <person name="Ohm R.A."/>
            <person name="Martin F."/>
            <person name="Silar P."/>
            <person name="Natvig D.O."/>
            <person name="Lalanne C."/>
            <person name="Gautier V."/>
            <person name="Ament-Velasquez S.L."/>
            <person name="Kruys A."/>
            <person name="Hutchinson M.I."/>
            <person name="Powell A.J."/>
            <person name="Barry K."/>
            <person name="Miller A.N."/>
            <person name="Grigoriev I.V."/>
            <person name="Debuchy R."/>
            <person name="Gladieux P."/>
            <person name="Hiltunen Thoren M."/>
            <person name="Johannesson H."/>
        </authorList>
    </citation>
    <scope>NUCLEOTIDE SEQUENCE</scope>
    <source>
        <strain evidence="2">CBS 990.96</strain>
    </source>
</reference>
<sequence length="673" mass="76714">MSLNTRFRNLEAATEQLFQFNINIINHRTVNDLIVDAVFRKLEPTEYIFDVIVHQNFNQSKDSSDKDNISVDFNNHSVEFKYLLLNNADLSPLFQIGVTKVDFSRLQRNFSRLIHRYGRCLRPDATNDGQRQAAQFVSSRQRAREIAAEIFVVLRNSKNALNKSLPLTEEDRSLQRTRVEAWVESSKPMRVSNIAYQWPDISSERVAEPTDSEDSLSVSDASQEEVVVVGNQALPRASLTELEEFLISAPAFKTLIQEFRTFFVWMSKINERTEKSTKAKSLTSASVDAETVHDETGVNGRIEAPKSLDTLNVEKSYEETRIISGREVTGANVRVNVDNFDRFNEHHTQGGDQWQDLQHIVKHPPRITDDNEKDQTEKTTIAQKPISRWRRLWQNIKSPPPKGYHRLFYTCGCGNIVYLDVKELSPRGIYGFTNQLLRSVAAVTAHPSTGNSNLPTAPPPVHLSTTTTTAQTNTPIPSQSQSSVPTTNTPQSLNPGHTTTLPRPTQLRDFQYLLLCVNTRKLTELIHIEVSSFTNDQYFFEAILQGYQRVRHEHEFHLSSLLPHWALKKFQSFISSVPKPSFGVTMCMIFQAAAPRIQTVTLHRIKSGDFVEFRLVLIRLSVHHLVVSVPQIPPREEVDNKRYHYAPVPLDDVELFNIPLDHLLEPGPHTDSF</sequence>
<gene>
    <name evidence="2" type="ORF">QBC38DRAFT_505476</name>
</gene>